<evidence type="ECO:0000313" key="2">
    <source>
        <dbReference type="Proteomes" id="UP000286501"/>
    </source>
</evidence>
<dbReference type="Proteomes" id="UP000286501">
    <property type="component" value="Unassembled WGS sequence"/>
</dbReference>
<organism evidence="1 2">
    <name type="scientific">Segatella copri</name>
    <dbReference type="NCBI Taxonomy" id="165179"/>
    <lineage>
        <taxon>Bacteria</taxon>
        <taxon>Pseudomonadati</taxon>
        <taxon>Bacteroidota</taxon>
        <taxon>Bacteroidia</taxon>
        <taxon>Bacteroidales</taxon>
        <taxon>Prevotellaceae</taxon>
        <taxon>Segatella</taxon>
    </lineage>
</organism>
<comment type="caution">
    <text evidence="1">The sequence shown here is derived from an EMBL/GenBank/DDBJ whole genome shotgun (WGS) entry which is preliminary data.</text>
</comment>
<dbReference type="AlphaFoldDB" id="A0A3R6EJX4"/>
<proteinExistence type="predicted"/>
<protein>
    <submittedName>
        <fullName evidence="1">Uncharacterized protein</fullName>
    </submittedName>
</protein>
<name>A0A3R6EJX4_9BACT</name>
<gene>
    <name evidence="1" type="ORF">DW250_14445</name>
</gene>
<reference evidence="1 2" key="1">
    <citation type="submission" date="2018-08" db="EMBL/GenBank/DDBJ databases">
        <title>A genome reference for cultivated species of the human gut microbiota.</title>
        <authorList>
            <person name="Zou Y."/>
            <person name="Xue W."/>
            <person name="Luo G."/>
        </authorList>
    </citation>
    <scope>NUCLEOTIDE SEQUENCE [LARGE SCALE GENOMIC DNA]</scope>
    <source>
        <strain evidence="1 2">AM22-1</strain>
    </source>
</reference>
<sequence length="161" mass="18386">MKNEAVSLGLCAQWTAEWHDNSSKHEMVEKFVKGIDFCIGKNWPSTKDMKKYFGDVIHDHGVYVDENVDLQNPKVVILNGECVANISYDWMDSGEIYVRHNSSLYLKVKGFSRVFVNLLDGAELHVECEDTAKCFVYQYGGTVVKATGPVNIRDRHDFKFN</sequence>
<evidence type="ECO:0000313" key="1">
    <source>
        <dbReference type="EMBL" id="RHG62206.1"/>
    </source>
</evidence>
<accession>A0A3R6EJX4</accession>
<dbReference type="EMBL" id="QRIN01000089">
    <property type="protein sequence ID" value="RHG62206.1"/>
    <property type="molecule type" value="Genomic_DNA"/>
</dbReference>